<gene>
    <name evidence="1" type="ORF">FRC96_17065</name>
</gene>
<dbReference type="PANTHER" id="PTHR38474">
    <property type="entry name" value="SLR0299 PROTEIN"/>
    <property type="match status" value="1"/>
</dbReference>
<evidence type="ECO:0000313" key="1">
    <source>
        <dbReference type="EMBL" id="TXD32593.1"/>
    </source>
</evidence>
<dbReference type="InterPro" id="IPR023213">
    <property type="entry name" value="CAT-like_dom_sf"/>
</dbReference>
<dbReference type="EMBL" id="VOSL01000123">
    <property type="protein sequence ID" value="TXD32593.1"/>
    <property type="molecule type" value="Genomic_DNA"/>
</dbReference>
<proteinExistence type="predicted"/>
<dbReference type="SUPFAM" id="SSF52777">
    <property type="entry name" value="CoA-dependent acyltransferases"/>
    <property type="match status" value="1"/>
</dbReference>
<evidence type="ECO:0008006" key="3">
    <source>
        <dbReference type="Google" id="ProtNLM"/>
    </source>
</evidence>
<dbReference type="Pfam" id="PF00302">
    <property type="entry name" value="CAT"/>
    <property type="match status" value="1"/>
</dbReference>
<dbReference type="PANTHER" id="PTHR38474:SF1">
    <property type="entry name" value="SLR0299 PROTEIN"/>
    <property type="match status" value="1"/>
</dbReference>
<comment type="caution">
    <text evidence="1">The sequence shown here is derived from an EMBL/GenBank/DDBJ whole genome shotgun (WGS) entry which is preliminary data.</text>
</comment>
<accession>A0A5C6X1F1</accession>
<dbReference type="OrthoDB" id="9801766at2"/>
<dbReference type="RefSeq" id="WP_146976218.1">
    <property type="nucleotide sequence ID" value="NZ_VOSL01000123.1"/>
</dbReference>
<sequence>MERIDLSTWARRPHYEFFRGFDRPFFDVAARVDVSPVVELTRRSELRLFATILHSVCVAANATDALRLRLVEDGVVRVDQVTPSFTVMSDRGTFNYATAPFTDDLARFSSELGKHADRSRNLPELFLGDDDRLDLVYVTSMPWLDFQSISHAFPGQPLDSAPRIAWGKIVEPEPGRHEATFQLTVHHALADGRDVAIFFEHLNARIQALADHPGS</sequence>
<dbReference type="Proteomes" id="UP000321046">
    <property type="component" value="Unassembled WGS sequence"/>
</dbReference>
<protein>
    <recommendedName>
        <fullName evidence="3">Chloramphenicol acetyltransferase</fullName>
    </recommendedName>
</protein>
<evidence type="ECO:0000313" key="2">
    <source>
        <dbReference type="Proteomes" id="UP000321046"/>
    </source>
</evidence>
<organism evidence="1 2">
    <name type="scientific">Lujinxingia vulgaris</name>
    <dbReference type="NCBI Taxonomy" id="2600176"/>
    <lineage>
        <taxon>Bacteria</taxon>
        <taxon>Deltaproteobacteria</taxon>
        <taxon>Bradymonadales</taxon>
        <taxon>Lujinxingiaceae</taxon>
        <taxon>Lujinxingia</taxon>
    </lineage>
</organism>
<dbReference type="AlphaFoldDB" id="A0A5C6X1F1"/>
<dbReference type="Gene3D" id="3.30.559.10">
    <property type="entry name" value="Chloramphenicol acetyltransferase-like domain"/>
    <property type="match status" value="1"/>
</dbReference>
<dbReference type="SMART" id="SM01059">
    <property type="entry name" value="CAT"/>
    <property type="match status" value="1"/>
</dbReference>
<name>A0A5C6X1F1_9DELT</name>
<dbReference type="GO" id="GO:0008811">
    <property type="term" value="F:chloramphenicol O-acetyltransferase activity"/>
    <property type="evidence" value="ECO:0007669"/>
    <property type="project" value="InterPro"/>
</dbReference>
<reference evidence="1 2" key="1">
    <citation type="submission" date="2019-08" db="EMBL/GenBank/DDBJ databases">
        <title>Bradymonadales sp. TMQ2.</title>
        <authorList>
            <person name="Liang Q."/>
        </authorList>
    </citation>
    <scope>NUCLEOTIDE SEQUENCE [LARGE SCALE GENOMIC DNA]</scope>
    <source>
        <strain evidence="1 2">TMQ2</strain>
    </source>
</reference>
<dbReference type="InterPro" id="IPR001707">
    <property type="entry name" value="Cmp_AcTrfase"/>
</dbReference>